<dbReference type="GO" id="GO:0004553">
    <property type="term" value="F:hydrolase activity, hydrolyzing O-glycosyl compounds"/>
    <property type="evidence" value="ECO:0007669"/>
    <property type="project" value="InterPro"/>
</dbReference>
<dbReference type="GO" id="GO:0120147">
    <property type="term" value="F:formylglycine-generating oxidase activity"/>
    <property type="evidence" value="ECO:0007669"/>
    <property type="project" value="TreeGrafter"/>
</dbReference>
<accession>A0A5P8E7Q6</accession>
<dbReference type="CDD" id="cd14256">
    <property type="entry name" value="Dockerin_I"/>
    <property type="match status" value="1"/>
</dbReference>
<protein>
    <submittedName>
        <fullName evidence="3">Formylglycine-generating enzyme family protein</fullName>
    </submittedName>
</protein>
<gene>
    <name evidence="3" type="ORF">C7Y71_008040</name>
</gene>
<evidence type="ECO:0000313" key="4">
    <source>
        <dbReference type="Proteomes" id="UP000249375"/>
    </source>
</evidence>
<dbReference type="SUPFAM" id="SSF63446">
    <property type="entry name" value="Type I dockerin domain"/>
    <property type="match status" value="1"/>
</dbReference>
<dbReference type="AlphaFoldDB" id="A0A5P8E7Q6"/>
<dbReference type="InterPro" id="IPR005532">
    <property type="entry name" value="SUMF_dom"/>
</dbReference>
<keyword evidence="4" id="KW-1185">Reference proteome</keyword>
<dbReference type="Pfam" id="PF00404">
    <property type="entry name" value="Dockerin_1"/>
    <property type="match status" value="1"/>
</dbReference>
<name>A0A5P8E7Q6_9BACT</name>
<dbReference type="InterPro" id="IPR016187">
    <property type="entry name" value="CTDL_fold"/>
</dbReference>
<dbReference type="InterPro" id="IPR042095">
    <property type="entry name" value="SUMF_sf"/>
</dbReference>
<dbReference type="InterPro" id="IPR051043">
    <property type="entry name" value="Sulfatase_Mod_Factor_Kinase"/>
</dbReference>
<organism evidence="3 4">
    <name type="scientific">Pseudoprevotella muciniphila</name>
    <dbReference type="NCBI Taxonomy" id="2133944"/>
    <lineage>
        <taxon>Bacteria</taxon>
        <taxon>Pseudomonadati</taxon>
        <taxon>Bacteroidota</taxon>
        <taxon>Bacteroidia</taxon>
        <taxon>Bacteroidales</taxon>
        <taxon>Prevotellaceae</taxon>
        <taxon>Pseudoprevotella</taxon>
    </lineage>
</organism>
<dbReference type="PANTHER" id="PTHR23150:SF19">
    <property type="entry name" value="FORMYLGLYCINE-GENERATING ENZYME"/>
    <property type="match status" value="1"/>
</dbReference>
<dbReference type="GO" id="GO:0000272">
    <property type="term" value="P:polysaccharide catabolic process"/>
    <property type="evidence" value="ECO:0007669"/>
    <property type="project" value="InterPro"/>
</dbReference>
<keyword evidence="1" id="KW-0732">Signal</keyword>
<evidence type="ECO:0000256" key="1">
    <source>
        <dbReference type="SAM" id="SignalP"/>
    </source>
</evidence>
<reference evidence="3 4" key="1">
    <citation type="submission" date="2018-11" db="EMBL/GenBank/DDBJ databases">
        <authorList>
            <person name="Na S.W."/>
            <person name="Baik M."/>
        </authorList>
    </citation>
    <scope>NUCLEOTIDE SEQUENCE [LARGE SCALE GENOMIC DNA]</scope>
    <source>
        <strain evidence="3 4">E39</strain>
    </source>
</reference>
<dbReference type="InterPro" id="IPR036439">
    <property type="entry name" value="Dockerin_dom_sf"/>
</dbReference>
<dbReference type="InterPro" id="IPR016134">
    <property type="entry name" value="Dockerin_dom"/>
</dbReference>
<dbReference type="RefSeq" id="WP_111898040.1">
    <property type="nucleotide sequence ID" value="NZ_CP033459.1"/>
</dbReference>
<proteinExistence type="predicted"/>
<dbReference type="Pfam" id="PF03781">
    <property type="entry name" value="FGE-sulfatase"/>
    <property type="match status" value="1"/>
</dbReference>
<dbReference type="KEGG" id="alq:C7Y71_008040"/>
<dbReference type="PROSITE" id="PS00018">
    <property type="entry name" value="EF_HAND_1"/>
    <property type="match status" value="1"/>
</dbReference>
<feature type="domain" description="Dockerin" evidence="2">
    <location>
        <begin position="19"/>
        <end position="86"/>
    </location>
</feature>
<dbReference type="PROSITE" id="PS51766">
    <property type="entry name" value="DOCKERIN"/>
    <property type="match status" value="1"/>
</dbReference>
<dbReference type="EMBL" id="CP033459">
    <property type="protein sequence ID" value="QFQ12972.1"/>
    <property type="molecule type" value="Genomic_DNA"/>
</dbReference>
<dbReference type="OrthoDB" id="9768004at2"/>
<dbReference type="Gene3D" id="1.10.1330.10">
    <property type="entry name" value="Dockerin domain"/>
    <property type="match status" value="1"/>
</dbReference>
<dbReference type="SUPFAM" id="SSF56436">
    <property type="entry name" value="C-type lectin-like"/>
    <property type="match status" value="1"/>
</dbReference>
<dbReference type="Proteomes" id="UP000249375">
    <property type="component" value="Chromosome"/>
</dbReference>
<evidence type="ECO:0000313" key="3">
    <source>
        <dbReference type="EMBL" id="QFQ12972.1"/>
    </source>
</evidence>
<dbReference type="InterPro" id="IPR002105">
    <property type="entry name" value="Dockerin_1_rpt"/>
</dbReference>
<evidence type="ECO:0000259" key="2">
    <source>
        <dbReference type="PROSITE" id="PS51766"/>
    </source>
</evidence>
<dbReference type="PANTHER" id="PTHR23150">
    <property type="entry name" value="SULFATASE MODIFYING FACTOR 1, 2"/>
    <property type="match status" value="1"/>
</dbReference>
<dbReference type="InterPro" id="IPR018247">
    <property type="entry name" value="EF_Hand_1_Ca_BS"/>
</dbReference>
<dbReference type="Gene3D" id="3.90.1580.10">
    <property type="entry name" value="paralog of FGE (formylglycine-generating enzyme)"/>
    <property type="match status" value="1"/>
</dbReference>
<feature type="chain" id="PRO_5024347563" evidence="1">
    <location>
        <begin position="20"/>
        <end position="319"/>
    </location>
</feature>
<sequence>MKRFCYILISLLMPFTASATHIFGDVNNDETVNVTDVVSLVNHILGNGTLDNATYGDINGDGEVNVSDIVALTNYILGQYEHTLPDIEVTANGVTFTMKGVASGTFMMGADSSTDPNAFSNEAPIHQVTVGDYYIAETEVTQELWKAVMGSNPSSFTENDSLPVETVTWDDCQTFVATLSSLTGRSFRLPTEAEWEFAARGGNKSNGFYYSGSNSIKDVCWFGNNSGSKTHKVAEKLPNELGLYDMSGNVYEWCSDWYARYTADKAVNPTGPETGERRVRRGGSFDGWNIYCRSTRRLYAFPTHKDDYLGLRLAMDIEQ</sequence>
<feature type="signal peptide" evidence="1">
    <location>
        <begin position="1"/>
        <end position="19"/>
    </location>
</feature>